<feature type="compositionally biased region" description="Basic residues" evidence="1">
    <location>
        <begin position="105"/>
        <end position="119"/>
    </location>
</feature>
<feature type="compositionally biased region" description="Basic residues" evidence="1">
    <location>
        <begin position="161"/>
        <end position="178"/>
    </location>
</feature>
<feature type="region of interest" description="Disordered" evidence="1">
    <location>
        <begin position="1"/>
        <end position="188"/>
    </location>
</feature>
<feature type="compositionally biased region" description="Low complexity" evidence="1">
    <location>
        <begin position="179"/>
        <end position="188"/>
    </location>
</feature>
<feature type="compositionally biased region" description="Basic residues" evidence="1">
    <location>
        <begin position="81"/>
        <end position="97"/>
    </location>
</feature>
<feature type="non-terminal residue" evidence="2">
    <location>
        <position position="1"/>
    </location>
</feature>
<feature type="compositionally biased region" description="Low complexity" evidence="1">
    <location>
        <begin position="39"/>
        <end position="50"/>
    </location>
</feature>
<dbReference type="EMBL" id="CADCVJ010000090">
    <property type="protein sequence ID" value="CAA9471062.1"/>
    <property type="molecule type" value="Genomic_DNA"/>
</dbReference>
<evidence type="ECO:0000256" key="1">
    <source>
        <dbReference type="SAM" id="MobiDB-lite"/>
    </source>
</evidence>
<sequence>ADRDHRPRRRGRPGRNRRGAVPGRAGRRRAARCRPRPLGPRGHPLPAGAAPDDRPAHPRCPRRALRGRDRRRLSGPPVRARPLRARGRAPRRGSRRGPRVDHCPLHRAARRSGGRRLRRGDRDLLGGGARLPGGLDGGSPPGRPERALRRVDRELDQRRIPGLRRRPRCDRRRARRSGGRPAAVRGGLRPRARAVAVVLRRRRRGGGL</sequence>
<name>A0A6J4RJD2_9ACTN</name>
<feature type="compositionally biased region" description="Basic residues" evidence="1">
    <location>
        <begin position="1"/>
        <end position="18"/>
    </location>
</feature>
<evidence type="ECO:0000313" key="2">
    <source>
        <dbReference type="EMBL" id="CAA9471062.1"/>
    </source>
</evidence>
<dbReference type="AlphaFoldDB" id="A0A6J4RJD2"/>
<reference evidence="2" key="1">
    <citation type="submission" date="2020-02" db="EMBL/GenBank/DDBJ databases">
        <authorList>
            <person name="Meier V. D."/>
        </authorList>
    </citation>
    <scope>NUCLEOTIDE SEQUENCE</scope>
    <source>
        <strain evidence="2">AVDCRST_MAG38</strain>
    </source>
</reference>
<organism evidence="2">
    <name type="scientific">uncultured Solirubrobacteraceae bacterium</name>
    <dbReference type="NCBI Taxonomy" id="1162706"/>
    <lineage>
        <taxon>Bacteria</taxon>
        <taxon>Bacillati</taxon>
        <taxon>Actinomycetota</taxon>
        <taxon>Thermoleophilia</taxon>
        <taxon>Solirubrobacterales</taxon>
        <taxon>Solirubrobacteraceae</taxon>
        <taxon>environmental samples</taxon>
    </lineage>
</organism>
<protein>
    <submittedName>
        <fullName evidence="2">Uncharacterized protein</fullName>
    </submittedName>
</protein>
<feature type="compositionally biased region" description="Basic residues" evidence="1">
    <location>
        <begin position="25"/>
        <end position="35"/>
    </location>
</feature>
<accession>A0A6J4RJD2</accession>
<proteinExistence type="predicted"/>
<feature type="non-terminal residue" evidence="2">
    <location>
        <position position="208"/>
    </location>
</feature>
<feature type="compositionally biased region" description="Basic residues" evidence="1">
    <location>
        <begin position="57"/>
        <end position="73"/>
    </location>
</feature>
<gene>
    <name evidence="2" type="ORF">AVDCRST_MAG38-1309</name>
</gene>
<feature type="compositionally biased region" description="Basic and acidic residues" evidence="1">
    <location>
        <begin position="143"/>
        <end position="159"/>
    </location>
</feature>
<feature type="compositionally biased region" description="Gly residues" evidence="1">
    <location>
        <begin position="125"/>
        <end position="140"/>
    </location>
</feature>